<dbReference type="Proteomes" id="UP001310594">
    <property type="component" value="Unassembled WGS sequence"/>
</dbReference>
<evidence type="ECO:0000313" key="3">
    <source>
        <dbReference type="Proteomes" id="UP001310594"/>
    </source>
</evidence>
<dbReference type="PANTHER" id="PTHR47332:SF2">
    <property type="entry name" value="SET-6"/>
    <property type="match status" value="1"/>
</dbReference>
<dbReference type="PANTHER" id="PTHR47332">
    <property type="entry name" value="SET DOMAIN-CONTAINING PROTEIN 5"/>
    <property type="match status" value="1"/>
</dbReference>
<feature type="domain" description="SET" evidence="1">
    <location>
        <begin position="3"/>
        <end position="143"/>
    </location>
</feature>
<comment type="caution">
    <text evidence="2">The sequence shown here is derived from an EMBL/GenBank/DDBJ whole genome shotgun (WGS) entry which is preliminary data.</text>
</comment>
<organism evidence="2 3">
    <name type="scientific">Elasticomyces elasticus</name>
    <dbReference type="NCBI Taxonomy" id="574655"/>
    <lineage>
        <taxon>Eukaryota</taxon>
        <taxon>Fungi</taxon>
        <taxon>Dikarya</taxon>
        <taxon>Ascomycota</taxon>
        <taxon>Pezizomycotina</taxon>
        <taxon>Dothideomycetes</taxon>
        <taxon>Dothideomycetidae</taxon>
        <taxon>Mycosphaerellales</taxon>
        <taxon>Teratosphaeriaceae</taxon>
        <taxon>Elasticomyces</taxon>
    </lineage>
</organism>
<sequence>MAPSWDFRPSPGKGNGMMALEDIEPGSLILEDREALRIYAPSTHIAASDVRAAFDRLSAEDRARFLLLSDGQKTSDDYDNARLLRIYETNNFEDQYGCWIYLLICRCNHSCQPNAVVLTSEQGEQLYAETFISKGSEIYISYKGAIFRTLTARRRQAMMRSHKGFACSCPACSMPNPGLMVSDMRRTLIGGLWYALQGLEVPHLSLLDDPIAIIPNDYDPIATARHRQVRLSEAERTAYYYMLARLEQAEGSSPYWTAAYLREAATYLLYQIADAPDVVLPRSAQYVRDWMKEASMLTDSVRPPHSQEVKSMYQHCNNIEAALAKLADESQAGPD</sequence>
<evidence type="ECO:0000259" key="1">
    <source>
        <dbReference type="PROSITE" id="PS50280"/>
    </source>
</evidence>
<dbReference type="Pfam" id="PF00856">
    <property type="entry name" value="SET"/>
    <property type="match status" value="1"/>
</dbReference>
<dbReference type="SMART" id="SM00317">
    <property type="entry name" value="SET"/>
    <property type="match status" value="1"/>
</dbReference>
<dbReference type="Gene3D" id="2.170.270.10">
    <property type="entry name" value="SET domain"/>
    <property type="match status" value="1"/>
</dbReference>
<gene>
    <name evidence="2" type="ORF">LTR97_000174</name>
</gene>
<dbReference type="InterPro" id="IPR046341">
    <property type="entry name" value="SET_dom_sf"/>
</dbReference>
<evidence type="ECO:0000313" key="2">
    <source>
        <dbReference type="EMBL" id="KAK5707636.1"/>
    </source>
</evidence>
<dbReference type="EMBL" id="JAVRQU010000001">
    <property type="protein sequence ID" value="KAK5707636.1"/>
    <property type="molecule type" value="Genomic_DNA"/>
</dbReference>
<dbReference type="InterPro" id="IPR053185">
    <property type="entry name" value="SET_domain_protein"/>
</dbReference>
<dbReference type="SUPFAM" id="SSF82199">
    <property type="entry name" value="SET domain"/>
    <property type="match status" value="1"/>
</dbReference>
<reference evidence="2" key="1">
    <citation type="submission" date="2023-08" db="EMBL/GenBank/DDBJ databases">
        <title>Black Yeasts Isolated from many extreme environments.</title>
        <authorList>
            <person name="Coleine C."/>
            <person name="Stajich J.E."/>
            <person name="Selbmann L."/>
        </authorList>
    </citation>
    <scope>NUCLEOTIDE SEQUENCE</scope>
    <source>
        <strain evidence="2">CCFEE 5810</strain>
    </source>
</reference>
<dbReference type="AlphaFoldDB" id="A0AAN7WD79"/>
<proteinExistence type="predicted"/>
<dbReference type="CDD" id="cd20071">
    <property type="entry name" value="SET_SMYD"/>
    <property type="match status" value="1"/>
</dbReference>
<dbReference type="PROSITE" id="PS50280">
    <property type="entry name" value="SET"/>
    <property type="match status" value="1"/>
</dbReference>
<name>A0AAN7WD79_9PEZI</name>
<protein>
    <recommendedName>
        <fullName evidence="1">SET domain-containing protein</fullName>
    </recommendedName>
</protein>
<accession>A0AAN7WD79</accession>
<dbReference type="InterPro" id="IPR001214">
    <property type="entry name" value="SET_dom"/>
</dbReference>